<reference evidence="2 3" key="1">
    <citation type="journal article" date="2014" name="Nat. Genet.">
        <title>Genome sequence of the hot pepper provides insights into the evolution of pungency in Capsicum species.</title>
        <authorList>
            <person name="Kim S."/>
            <person name="Park M."/>
            <person name="Yeom S.I."/>
            <person name="Kim Y.M."/>
            <person name="Lee J.M."/>
            <person name="Lee H.A."/>
            <person name="Seo E."/>
            <person name="Choi J."/>
            <person name="Cheong K."/>
            <person name="Kim K.T."/>
            <person name="Jung K."/>
            <person name="Lee G.W."/>
            <person name="Oh S.K."/>
            <person name="Bae C."/>
            <person name="Kim S.B."/>
            <person name="Lee H.Y."/>
            <person name="Kim S.Y."/>
            <person name="Kim M.S."/>
            <person name="Kang B.C."/>
            <person name="Jo Y.D."/>
            <person name="Yang H.B."/>
            <person name="Jeong H.J."/>
            <person name="Kang W.H."/>
            <person name="Kwon J.K."/>
            <person name="Shin C."/>
            <person name="Lim J.Y."/>
            <person name="Park J.H."/>
            <person name="Huh J.H."/>
            <person name="Kim J.S."/>
            <person name="Kim B.D."/>
            <person name="Cohen O."/>
            <person name="Paran I."/>
            <person name="Suh M.C."/>
            <person name="Lee S.B."/>
            <person name="Kim Y.K."/>
            <person name="Shin Y."/>
            <person name="Noh S.J."/>
            <person name="Park J."/>
            <person name="Seo Y.S."/>
            <person name="Kwon S.Y."/>
            <person name="Kim H.A."/>
            <person name="Park J.M."/>
            <person name="Kim H.J."/>
            <person name="Choi S.B."/>
            <person name="Bosland P.W."/>
            <person name="Reeves G."/>
            <person name="Jo S.H."/>
            <person name="Lee B.W."/>
            <person name="Cho H.T."/>
            <person name="Choi H.S."/>
            <person name="Lee M.S."/>
            <person name="Yu Y."/>
            <person name="Do Choi Y."/>
            <person name="Park B.S."/>
            <person name="van Deynze A."/>
            <person name="Ashrafi H."/>
            <person name="Hill T."/>
            <person name="Kim W.T."/>
            <person name="Pai H.S."/>
            <person name="Ahn H.K."/>
            <person name="Yeam I."/>
            <person name="Giovannoni J.J."/>
            <person name="Rose J.K."/>
            <person name="Sorensen I."/>
            <person name="Lee S.J."/>
            <person name="Kim R.W."/>
            <person name="Choi I.Y."/>
            <person name="Choi B.S."/>
            <person name="Lim J.S."/>
            <person name="Lee Y.H."/>
            <person name="Choi D."/>
        </authorList>
    </citation>
    <scope>NUCLEOTIDE SEQUENCE [LARGE SCALE GENOMIC DNA]</scope>
    <source>
        <strain evidence="3">cv. CM334</strain>
    </source>
</reference>
<comment type="caution">
    <text evidence="2">The sequence shown here is derived from an EMBL/GenBank/DDBJ whole genome shotgun (WGS) entry which is preliminary data.</text>
</comment>
<feature type="compositionally biased region" description="Polar residues" evidence="1">
    <location>
        <begin position="253"/>
        <end position="275"/>
    </location>
</feature>
<dbReference type="EMBL" id="AYRZ02000003">
    <property type="protein sequence ID" value="PHT87896.1"/>
    <property type="molecule type" value="Genomic_DNA"/>
</dbReference>
<dbReference type="GO" id="GO:0000981">
    <property type="term" value="F:DNA-binding transcription factor activity, RNA polymerase II-specific"/>
    <property type="evidence" value="ECO:0000318"/>
    <property type="project" value="GO_Central"/>
</dbReference>
<evidence type="ECO:0000256" key="1">
    <source>
        <dbReference type="SAM" id="MobiDB-lite"/>
    </source>
</evidence>
<proteinExistence type="predicted"/>
<keyword evidence="3" id="KW-1185">Reference proteome</keyword>
<feature type="compositionally biased region" description="Polar residues" evidence="1">
    <location>
        <begin position="300"/>
        <end position="316"/>
    </location>
</feature>
<feature type="region of interest" description="Disordered" evidence="1">
    <location>
        <begin position="253"/>
        <end position="316"/>
    </location>
</feature>
<organism evidence="2 3">
    <name type="scientific">Capsicum annuum</name>
    <name type="common">Capsicum pepper</name>
    <dbReference type="NCBI Taxonomy" id="4072"/>
    <lineage>
        <taxon>Eukaryota</taxon>
        <taxon>Viridiplantae</taxon>
        <taxon>Streptophyta</taxon>
        <taxon>Embryophyta</taxon>
        <taxon>Tracheophyta</taxon>
        <taxon>Spermatophyta</taxon>
        <taxon>Magnoliopsida</taxon>
        <taxon>eudicotyledons</taxon>
        <taxon>Gunneridae</taxon>
        <taxon>Pentapetalae</taxon>
        <taxon>asterids</taxon>
        <taxon>lamiids</taxon>
        <taxon>Solanales</taxon>
        <taxon>Solanaceae</taxon>
        <taxon>Solanoideae</taxon>
        <taxon>Capsiceae</taxon>
        <taxon>Capsicum</taxon>
    </lineage>
</organism>
<dbReference type="GO" id="GO:0005634">
    <property type="term" value="C:nucleus"/>
    <property type="evidence" value="ECO:0000318"/>
    <property type="project" value="GO_Central"/>
</dbReference>
<evidence type="ECO:0000313" key="3">
    <source>
        <dbReference type="Proteomes" id="UP000222542"/>
    </source>
</evidence>
<dbReference type="Gramene" id="PHT87896">
    <property type="protein sequence ID" value="PHT87896"/>
    <property type="gene ID" value="T459_10002"/>
</dbReference>
<dbReference type="GO" id="GO:0006357">
    <property type="term" value="P:regulation of transcription by RNA polymerase II"/>
    <property type="evidence" value="ECO:0000318"/>
    <property type="project" value="GO_Central"/>
</dbReference>
<sequence>MGENAVAAARCPMQVPCYHLQQQQQEQQSAENAATPVGYSMKWRTNLNNVRRMQRRQLGTQCRYPTTIYFSSRNSIDGECSSGGGSVPNAGTLLPTPSAAADGGVLGVTTQGNQGDERFQEQQISACSYQQMMIYNEGVSKKDITKAIELIEIFDFLVDIVLKDEIREEGTGFGPSMLGSTLSGVQNFYPPIGQTVAPSEAMIRRIGTSGVQNFYPPMGQTAPSEVMIRRTIMPRVFPFVYIQRQAWQAAKDNTSASRGRSGQWHINASRGSSGRWQAAEDNINASGGNSGRWQDAEDNINASGGSSAQHNVDGQR</sequence>
<dbReference type="AlphaFoldDB" id="A0A2G3A118"/>
<evidence type="ECO:0000313" key="2">
    <source>
        <dbReference type="EMBL" id="PHT87896.1"/>
    </source>
</evidence>
<reference evidence="2 3" key="2">
    <citation type="journal article" date="2017" name="Genome Biol.">
        <title>New reference genome sequences of hot pepper reveal the massive evolution of plant disease-resistance genes by retroduplication.</title>
        <authorList>
            <person name="Kim S."/>
            <person name="Park J."/>
            <person name="Yeom S.I."/>
            <person name="Kim Y.M."/>
            <person name="Seo E."/>
            <person name="Kim K.T."/>
            <person name="Kim M.S."/>
            <person name="Lee J.M."/>
            <person name="Cheong K."/>
            <person name="Shin H.S."/>
            <person name="Kim S.B."/>
            <person name="Han K."/>
            <person name="Lee J."/>
            <person name="Park M."/>
            <person name="Lee H.A."/>
            <person name="Lee H.Y."/>
            <person name="Lee Y."/>
            <person name="Oh S."/>
            <person name="Lee J.H."/>
            <person name="Choi E."/>
            <person name="Choi E."/>
            <person name="Lee S.E."/>
            <person name="Jeon J."/>
            <person name="Kim H."/>
            <person name="Choi G."/>
            <person name="Song H."/>
            <person name="Lee J."/>
            <person name="Lee S.C."/>
            <person name="Kwon J.K."/>
            <person name="Lee H.Y."/>
            <person name="Koo N."/>
            <person name="Hong Y."/>
            <person name="Kim R.W."/>
            <person name="Kang W.H."/>
            <person name="Huh J.H."/>
            <person name="Kang B.C."/>
            <person name="Yang T.J."/>
            <person name="Lee Y.H."/>
            <person name="Bennetzen J.L."/>
            <person name="Choi D."/>
        </authorList>
    </citation>
    <scope>NUCLEOTIDE SEQUENCE [LARGE SCALE GENOMIC DNA]</scope>
    <source>
        <strain evidence="3">cv. CM334</strain>
    </source>
</reference>
<gene>
    <name evidence="2" type="ORF">T459_10002</name>
</gene>
<dbReference type="STRING" id="4072.A0A2G3A118"/>
<accession>A0A2G3A118</accession>
<name>A0A2G3A118_CAPAN</name>
<dbReference type="Proteomes" id="UP000222542">
    <property type="component" value="Unassembled WGS sequence"/>
</dbReference>
<protein>
    <submittedName>
        <fullName evidence="2">Uncharacterized protein</fullName>
    </submittedName>
</protein>